<reference evidence="1 2" key="1">
    <citation type="submission" date="2019-11" db="EMBL/GenBank/DDBJ databases">
        <authorList>
            <person name="Zheng R.K."/>
            <person name="Sun C.M."/>
        </authorList>
    </citation>
    <scope>NUCLEOTIDE SEQUENCE [LARGE SCALE GENOMIC DNA]</scope>
    <source>
        <strain evidence="1 2">SRB007</strain>
    </source>
</reference>
<dbReference type="GO" id="GO:0032259">
    <property type="term" value="P:methylation"/>
    <property type="evidence" value="ECO:0007669"/>
    <property type="project" value="UniProtKB-KW"/>
</dbReference>
<dbReference type="Pfam" id="PF13489">
    <property type="entry name" value="Methyltransf_23"/>
    <property type="match status" value="1"/>
</dbReference>
<dbReference type="PANTHER" id="PTHR43861">
    <property type="entry name" value="TRANS-ACONITATE 2-METHYLTRANSFERASE-RELATED"/>
    <property type="match status" value="1"/>
</dbReference>
<dbReference type="InterPro" id="IPR029063">
    <property type="entry name" value="SAM-dependent_MTases_sf"/>
</dbReference>
<keyword evidence="1" id="KW-0489">Methyltransferase</keyword>
<organism evidence="1 2">
    <name type="scientific">Pseudodesulfovibrio cashew</name>
    <dbReference type="NCBI Taxonomy" id="2678688"/>
    <lineage>
        <taxon>Bacteria</taxon>
        <taxon>Pseudomonadati</taxon>
        <taxon>Thermodesulfobacteriota</taxon>
        <taxon>Desulfovibrionia</taxon>
        <taxon>Desulfovibrionales</taxon>
        <taxon>Desulfovibrionaceae</taxon>
    </lineage>
</organism>
<name>A0A6I6JP25_9BACT</name>
<dbReference type="CDD" id="cd02440">
    <property type="entry name" value="AdoMet_MTases"/>
    <property type="match status" value="1"/>
</dbReference>
<dbReference type="KEGG" id="psel:GM415_04305"/>
<dbReference type="Gene3D" id="3.40.50.150">
    <property type="entry name" value="Vaccinia Virus protein VP39"/>
    <property type="match status" value="1"/>
</dbReference>
<gene>
    <name evidence="1" type="ORF">GM415_04305</name>
</gene>
<sequence>MSHELWMEVMDGLADRSLVLSKYFSHQVLENPRHLLFTLSRYKAAAKMLPRYRECSVLELGCNEGVASLILAENATAFTGVDFDADGIAWAKENLAGDKLSFVADDFLGKTYGSFDAVVSLDVIEHIAPEEEGRFIDTVLANLAKDGICVLGTPNDTASQYASAESQKGHINMYTAERLYKAAAERFANVFFFGMNDEVLHTGFDPMCHYLMVLACNPK</sequence>
<dbReference type="EMBL" id="CP046400">
    <property type="protein sequence ID" value="QGY39374.1"/>
    <property type="molecule type" value="Genomic_DNA"/>
</dbReference>
<dbReference type="Proteomes" id="UP000428328">
    <property type="component" value="Chromosome"/>
</dbReference>
<keyword evidence="1" id="KW-0808">Transferase</keyword>
<dbReference type="GO" id="GO:0008168">
    <property type="term" value="F:methyltransferase activity"/>
    <property type="evidence" value="ECO:0007669"/>
    <property type="project" value="UniProtKB-KW"/>
</dbReference>
<evidence type="ECO:0000313" key="2">
    <source>
        <dbReference type="Proteomes" id="UP000428328"/>
    </source>
</evidence>
<keyword evidence="2" id="KW-1185">Reference proteome</keyword>
<proteinExistence type="predicted"/>
<accession>A0A6I6JP25</accession>
<evidence type="ECO:0000313" key="1">
    <source>
        <dbReference type="EMBL" id="QGY39374.1"/>
    </source>
</evidence>
<dbReference type="SUPFAM" id="SSF53335">
    <property type="entry name" value="S-adenosyl-L-methionine-dependent methyltransferases"/>
    <property type="match status" value="1"/>
</dbReference>
<dbReference type="AlphaFoldDB" id="A0A6I6JP25"/>
<dbReference type="RefSeq" id="WP_158946600.1">
    <property type="nucleotide sequence ID" value="NZ_CP046400.1"/>
</dbReference>
<protein>
    <submittedName>
        <fullName evidence="1">Methyltransferase domain-containing protein</fullName>
    </submittedName>
</protein>